<dbReference type="GO" id="GO:0005886">
    <property type="term" value="C:plasma membrane"/>
    <property type="evidence" value="ECO:0007669"/>
    <property type="project" value="UniProtKB-SubCell"/>
</dbReference>
<keyword evidence="6 7" id="KW-0472">Membrane</keyword>
<evidence type="ECO:0000256" key="5">
    <source>
        <dbReference type="ARBA" id="ARBA00022989"/>
    </source>
</evidence>
<dbReference type="PANTHER" id="PTHR33452:SF1">
    <property type="entry name" value="INNER MEMBRANE PROTEIN YPHA-RELATED"/>
    <property type="match status" value="1"/>
</dbReference>
<feature type="transmembrane region" description="Helical" evidence="7">
    <location>
        <begin position="112"/>
        <end position="131"/>
    </location>
</feature>
<evidence type="ECO:0000256" key="6">
    <source>
        <dbReference type="ARBA" id="ARBA00023136"/>
    </source>
</evidence>
<dbReference type="PANTHER" id="PTHR33452">
    <property type="entry name" value="OXIDOREDUCTASE CATD-RELATED"/>
    <property type="match status" value="1"/>
</dbReference>
<feature type="transmembrane region" description="Helical" evidence="7">
    <location>
        <begin position="79"/>
        <end position="100"/>
    </location>
</feature>
<dbReference type="Proteomes" id="UP000198620">
    <property type="component" value="Unassembled WGS sequence"/>
</dbReference>
<dbReference type="STRING" id="1233.SAMN05216387_107131"/>
<proteinExistence type="inferred from homology"/>
<dbReference type="Pfam" id="PF07681">
    <property type="entry name" value="DoxX"/>
    <property type="match status" value="1"/>
</dbReference>
<organism evidence="8 9">
    <name type="scientific">Nitrosovibrio tenuis</name>
    <dbReference type="NCBI Taxonomy" id="1233"/>
    <lineage>
        <taxon>Bacteria</taxon>
        <taxon>Pseudomonadati</taxon>
        <taxon>Pseudomonadota</taxon>
        <taxon>Betaproteobacteria</taxon>
        <taxon>Nitrosomonadales</taxon>
        <taxon>Nitrosomonadaceae</taxon>
        <taxon>Nitrosovibrio</taxon>
    </lineage>
</organism>
<dbReference type="EMBL" id="FOBH01000007">
    <property type="protein sequence ID" value="SEL26754.1"/>
    <property type="molecule type" value="Genomic_DNA"/>
</dbReference>
<comment type="similarity">
    <text evidence="2">Belongs to the DoxX family.</text>
</comment>
<evidence type="ECO:0000256" key="2">
    <source>
        <dbReference type="ARBA" id="ARBA00006679"/>
    </source>
</evidence>
<keyword evidence="4 7" id="KW-0812">Transmembrane</keyword>
<feature type="transmembrane region" description="Helical" evidence="7">
    <location>
        <begin position="13"/>
        <end position="32"/>
    </location>
</feature>
<keyword evidence="9" id="KW-1185">Reference proteome</keyword>
<keyword evidence="5 7" id="KW-1133">Transmembrane helix</keyword>
<evidence type="ECO:0000256" key="3">
    <source>
        <dbReference type="ARBA" id="ARBA00022475"/>
    </source>
</evidence>
<evidence type="ECO:0000256" key="1">
    <source>
        <dbReference type="ARBA" id="ARBA00004651"/>
    </source>
</evidence>
<comment type="subcellular location">
    <subcellularLocation>
        <location evidence="1">Cell membrane</location>
        <topology evidence="1">Multi-pass membrane protein</topology>
    </subcellularLocation>
</comment>
<dbReference type="RefSeq" id="WP_090828907.1">
    <property type="nucleotide sequence ID" value="NZ_FOBH01000007.1"/>
</dbReference>
<evidence type="ECO:0000313" key="9">
    <source>
        <dbReference type="Proteomes" id="UP000198620"/>
    </source>
</evidence>
<dbReference type="InterPro" id="IPR051907">
    <property type="entry name" value="DoxX-like_oxidoreductase"/>
</dbReference>
<gene>
    <name evidence="8" type="ORF">SAMN05216387_107131</name>
</gene>
<sequence>MHNPFRNDNVGKLILRLTAGGLILFHGIFKLLHPESLGSISKMLAGINLPPSLAYGVFLGEVVAPLMVILGFYARLGGLLIFGNMVFALMLAHRTQLFTLTPNGGWALELQAFYLFSGLAVLFLGSGRLALKPD</sequence>
<evidence type="ECO:0000313" key="8">
    <source>
        <dbReference type="EMBL" id="SEL26754.1"/>
    </source>
</evidence>
<evidence type="ECO:0000256" key="4">
    <source>
        <dbReference type="ARBA" id="ARBA00022692"/>
    </source>
</evidence>
<keyword evidence="3" id="KW-1003">Cell membrane</keyword>
<feature type="transmembrane region" description="Helical" evidence="7">
    <location>
        <begin position="53"/>
        <end position="73"/>
    </location>
</feature>
<evidence type="ECO:0000256" key="7">
    <source>
        <dbReference type="SAM" id="Phobius"/>
    </source>
</evidence>
<name>A0A1H7NTW9_9PROT</name>
<protein>
    <submittedName>
        <fullName evidence="8">Putative oxidoreductase</fullName>
    </submittedName>
</protein>
<accession>A0A1H7NTW9</accession>
<dbReference type="OrthoDB" id="280866at2"/>
<reference evidence="8 9" key="1">
    <citation type="submission" date="2016-10" db="EMBL/GenBank/DDBJ databases">
        <authorList>
            <person name="de Groot N.N."/>
        </authorList>
    </citation>
    <scope>NUCLEOTIDE SEQUENCE [LARGE SCALE GENOMIC DNA]</scope>
    <source>
        <strain evidence="8 9">Nv1</strain>
    </source>
</reference>
<dbReference type="AlphaFoldDB" id="A0A1H7NTW9"/>
<dbReference type="InterPro" id="IPR032808">
    <property type="entry name" value="DoxX"/>
</dbReference>